<feature type="signal peptide" evidence="1">
    <location>
        <begin position="1"/>
        <end position="33"/>
    </location>
</feature>
<evidence type="ECO:0000313" key="2">
    <source>
        <dbReference type="EMBL" id="NYE83089.1"/>
    </source>
</evidence>
<keyword evidence="3" id="KW-1185">Reference proteome</keyword>
<accession>A0A7Y9IVP8</accession>
<reference evidence="2 3" key="1">
    <citation type="submission" date="2020-07" db="EMBL/GenBank/DDBJ databases">
        <title>Genomic Encyclopedia of Type Strains, Phase IV (KMG-V): Genome sequencing to study the core and pangenomes of soil and plant-associated prokaryotes.</title>
        <authorList>
            <person name="Whitman W."/>
        </authorList>
    </citation>
    <scope>NUCLEOTIDE SEQUENCE [LARGE SCALE GENOMIC DNA]</scope>
    <source>
        <strain evidence="2 3">SAS40</strain>
    </source>
</reference>
<dbReference type="Proteomes" id="UP000542125">
    <property type="component" value="Unassembled WGS sequence"/>
</dbReference>
<dbReference type="AlphaFoldDB" id="A0A7Y9IVP8"/>
<dbReference type="Gene3D" id="3.60.21.10">
    <property type="match status" value="1"/>
</dbReference>
<dbReference type="SUPFAM" id="SSF56300">
    <property type="entry name" value="Metallo-dependent phosphatases"/>
    <property type="match status" value="1"/>
</dbReference>
<dbReference type="EMBL" id="JACBYR010000001">
    <property type="protein sequence ID" value="NYE83089.1"/>
    <property type="molecule type" value="Genomic_DNA"/>
</dbReference>
<keyword evidence="1" id="KW-0732">Signal</keyword>
<proteinExistence type="predicted"/>
<organism evidence="2 3">
    <name type="scientific">Pigmentiphaga litoralis</name>
    <dbReference type="NCBI Taxonomy" id="516702"/>
    <lineage>
        <taxon>Bacteria</taxon>
        <taxon>Pseudomonadati</taxon>
        <taxon>Pseudomonadota</taxon>
        <taxon>Betaproteobacteria</taxon>
        <taxon>Burkholderiales</taxon>
        <taxon>Alcaligenaceae</taxon>
        <taxon>Pigmentiphaga</taxon>
    </lineage>
</organism>
<name>A0A7Y9IVP8_9BURK</name>
<evidence type="ECO:0000256" key="1">
    <source>
        <dbReference type="SAM" id="SignalP"/>
    </source>
</evidence>
<sequence length="348" mass="38350">MIRSLRACWRLPFTPARRGLLAAACAIACGSWAAPASAVTESSYAARRGFNFAVIGDTPAGSRDEATVVNVLAQIGREADLIVHVGNLKHETERCDDATYQRRRDLFNASPVPFVLAPGSNDWATCDRDLAGQFGPVERLNRLRELFFESSETMGTITLGLQRLSDTARYRSYPENARWEYGDVLFVTLNMPGTHNNYRSGAGRNGEYEERILANAFWLRQAFSNATRDKRKAIVIAFDADPHFDGQQNLTASDGRDPFAEFKLTLARLAAKFPGEVLIVHGAAPGVGTPPKPDHPLKVNGKPLENVMRIRAYGVGSAAFWVKVEVEPGRKGQIRVENRNAVAEPPRP</sequence>
<evidence type="ECO:0000313" key="3">
    <source>
        <dbReference type="Proteomes" id="UP000542125"/>
    </source>
</evidence>
<dbReference type="InterPro" id="IPR029052">
    <property type="entry name" value="Metallo-depent_PP-like"/>
</dbReference>
<dbReference type="RefSeq" id="WP_179586479.1">
    <property type="nucleotide sequence ID" value="NZ_JACBYR010000001.1"/>
</dbReference>
<evidence type="ECO:0008006" key="4">
    <source>
        <dbReference type="Google" id="ProtNLM"/>
    </source>
</evidence>
<protein>
    <recommendedName>
        <fullName evidence="4">Calcineurin-like phosphoesterase domain-containing protein</fullName>
    </recommendedName>
</protein>
<comment type="caution">
    <text evidence="2">The sequence shown here is derived from an EMBL/GenBank/DDBJ whole genome shotgun (WGS) entry which is preliminary data.</text>
</comment>
<feature type="chain" id="PRO_5031084068" description="Calcineurin-like phosphoesterase domain-containing protein" evidence="1">
    <location>
        <begin position="34"/>
        <end position="348"/>
    </location>
</feature>
<gene>
    <name evidence="2" type="ORF">FHW18_002360</name>
</gene>